<dbReference type="KEGG" id="chya:V22_21580"/>
<organism evidence="1 2">
    <name type="scientific">Calycomorphotria hydatis</name>
    <dbReference type="NCBI Taxonomy" id="2528027"/>
    <lineage>
        <taxon>Bacteria</taxon>
        <taxon>Pseudomonadati</taxon>
        <taxon>Planctomycetota</taxon>
        <taxon>Planctomycetia</taxon>
        <taxon>Planctomycetales</taxon>
        <taxon>Planctomycetaceae</taxon>
        <taxon>Calycomorphotria</taxon>
    </lineage>
</organism>
<dbReference type="RefSeq" id="WP_145262473.1">
    <property type="nucleotide sequence ID" value="NZ_CP036316.1"/>
</dbReference>
<evidence type="ECO:0000313" key="1">
    <source>
        <dbReference type="EMBL" id="QDT64913.1"/>
    </source>
</evidence>
<dbReference type="Proteomes" id="UP000319976">
    <property type="component" value="Chromosome"/>
</dbReference>
<evidence type="ECO:0000313" key="2">
    <source>
        <dbReference type="Proteomes" id="UP000319976"/>
    </source>
</evidence>
<gene>
    <name evidence="1" type="ORF">V22_21580</name>
</gene>
<dbReference type="AlphaFoldDB" id="A0A517T972"/>
<protein>
    <submittedName>
        <fullName evidence="1">Uncharacterized protein</fullName>
    </submittedName>
</protein>
<reference evidence="1 2" key="1">
    <citation type="submission" date="2019-02" db="EMBL/GenBank/DDBJ databases">
        <title>Deep-cultivation of Planctomycetes and their phenomic and genomic characterization uncovers novel biology.</title>
        <authorList>
            <person name="Wiegand S."/>
            <person name="Jogler M."/>
            <person name="Boedeker C."/>
            <person name="Pinto D."/>
            <person name="Vollmers J."/>
            <person name="Rivas-Marin E."/>
            <person name="Kohn T."/>
            <person name="Peeters S.H."/>
            <person name="Heuer A."/>
            <person name="Rast P."/>
            <person name="Oberbeckmann S."/>
            <person name="Bunk B."/>
            <person name="Jeske O."/>
            <person name="Meyerdierks A."/>
            <person name="Storesund J.E."/>
            <person name="Kallscheuer N."/>
            <person name="Luecker S."/>
            <person name="Lage O.M."/>
            <person name="Pohl T."/>
            <person name="Merkel B.J."/>
            <person name="Hornburger P."/>
            <person name="Mueller R.-W."/>
            <person name="Bruemmer F."/>
            <person name="Labrenz M."/>
            <person name="Spormann A.M."/>
            <person name="Op den Camp H."/>
            <person name="Overmann J."/>
            <person name="Amann R."/>
            <person name="Jetten M.S.M."/>
            <person name="Mascher T."/>
            <person name="Medema M.H."/>
            <person name="Devos D.P."/>
            <person name="Kaster A.-K."/>
            <person name="Ovreas L."/>
            <person name="Rohde M."/>
            <person name="Galperin M.Y."/>
            <person name="Jogler C."/>
        </authorList>
    </citation>
    <scope>NUCLEOTIDE SEQUENCE [LARGE SCALE GENOMIC DNA]</scope>
    <source>
        <strain evidence="1 2">V22</strain>
    </source>
</reference>
<dbReference type="EMBL" id="CP036316">
    <property type="protein sequence ID" value="QDT64913.1"/>
    <property type="molecule type" value="Genomic_DNA"/>
</dbReference>
<dbReference type="OrthoDB" id="291789at2"/>
<name>A0A517T972_9PLAN</name>
<keyword evidence="2" id="KW-1185">Reference proteome</keyword>
<sequence>MTNIYRLFLLPLLGIITLPMLVSDADGQIVARRYGIRPWYYGGYSPYAYNLGGTGYDPYAQRGMAMSEIIRSQGEYNLNTAQALSEYEDARSKYIDNRVKALQAYQERKRMGQAWRDQEQEKKRAQAANYIDHMEKTSEPDRLGPDEFNPRSGTLDWPIALQTDQFTESRNKIDELMQVRNYTSGADSEILTLASSMLDQLRSMIHSLAPPEYIAARKFLEGLMSEIRNPRS</sequence>
<accession>A0A517T972</accession>
<proteinExistence type="predicted"/>